<protein>
    <submittedName>
        <fullName evidence="3">Uncharacterized protein</fullName>
    </submittedName>
</protein>
<feature type="region of interest" description="Disordered" evidence="1">
    <location>
        <begin position="113"/>
        <end position="133"/>
    </location>
</feature>
<keyword evidence="2" id="KW-1133">Transmembrane helix</keyword>
<feature type="transmembrane region" description="Helical" evidence="2">
    <location>
        <begin position="38"/>
        <end position="56"/>
    </location>
</feature>
<feature type="region of interest" description="Disordered" evidence="1">
    <location>
        <begin position="264"/>
        <end position="323"/>
    </location>
</feature>
<feature type="compositionally biased region" description="Polar residues" evidence="1">
    <location>
        <begin position="270"/>
        <end position="284"/>
    </location>
</feature>
<organism evidence="3 4">
    <name type="scientific">Mortierella alpina</name>
    <name type="common">Oleaginous fungus</name>
    <name type="synonym">Mortierella renispora</name>
    <dbReference type="NCBI Taxonomy" id="64518"/>
    <lineage>
        <taxon>Eukaryota</taxon>
        <taxon>Fungi</taxon>
        <taxon>Fungi incertae sedis</taxon>
        <taxon>Mucoromycota</taxon>
        <taxon>Mortierellomycotina</taxon>
        <taxon>Mortierellomycetes</taxon>
        <taxon>Mortierellales</taxon>
        <taxon>Mortierellaceae</taxon>
        <taxon>Mortierella</taxon>
    </lineage>
</organism>
<feature type="compositionally biased region" description="Polar residues" evidence="1">
    <location>
        <begin position="161"/>
        <end position="173"/>
    </location>
</feature>
<feature type="compositionally biased region" description="Polar residues" evidence="1">
    <location>
        <begin position="113"/>
        <end position="124"/>
    </location>
</feature>
<evidence type="ECO:0000313" key="3">
    <source>
        <dbReference type="EMBL" id="KAF9968809.1"/>
    </source>
</evidence>
<keyword evidence="2" id="KW-0812">Transmembrane</keyword>
<evidence type="ECO:0000256" key="2">
    <source>
        <dbReference type="SAM" id="Phobius"/>
    </source>
</evidence>
<feature type="region of interest" description="Disordered" evidence="1">
    <location>
        <begin position="154"/>
        <end position="175"/>
    </location>
</feature>
<feature type="transmembrane region" description="Helical" evidence="2">
    <location>
        <begin position="76"/>
        <end position="102"/>
    </location>
</feature>
<gene>
    <name evidence="3" type="ORF">BGZ70_005613</name>
</gene>
<comment type="caution">
    <text evidence="3">The sequence shown here is derived from an EMBL/GenBank/DDBJ whole genome shotgun (WGS) entry which is preliminary data.</text>
</comment>
<evidence type="ECO:0000313" key="4">
    <source>
        <dbReference type="Proteomes" id="UP000738359"/>
    </source>
</evidence>
<keyword evidence="2" id="KW-0472">Membrane</keyword>
<dbReference type="AlphaFoldDB" id="A0A9P6JF97"/>
<dbReference type="OrthoDB" id="2443567at2759"/>
<accession>A0A9P6JF97</accession>
<reference evidence="3" key="1">
    <citation type="journal article" date="2020" name="Fungal Divers.">
        <title>Resolving the Mortierellaceae phylogeny through synthesis of multi-gene phylogenetics and phylogenomics.</title>
        <authorList>
            <person name="Vandepol N."/>
            <person name="Liber J."/>
            <person name="Desiro A."/>
            <person name="Na H."/>
            <person name="Kennedy M."/>
            <person name="Barry K."/>
            <person name="Grigoriev I.V."/>
            <person name="Miller A.N."/>
            <person name="O'Donnell K."/>
            <person name="Stajich J.E."/>
            <person name="Bonito G."/>
        </authorList>
    </citation>
    <scope>NUCLEOTIDE SEQUENCE</scope>
    <source>
        <strain evidence="3">CK1249</strain>
    </source>
</reference>
<name>A0A9P6JF97_MORAP</name>
<sequence length="323" mass="34021">MWAPSFTTVRNVQHLTLGIACSSIILFISSFTLGQGGALQYPMIVSTVAVAVYVYYKNSMAIEERQITLAQSEDKLVLYLGGGFNGAIAICLIMDGVLVELYSRHRRNKRATSSRNISVDSLGNTGAADAPQAPLPVHLYQPRLALTPNERTSAHFGTAAPTGSDTETAQQDSDTMELEELPKYQRRRPAQHATIVDMANLDNVDATLRSAISVSSMEVTSNDGSGLGQGQDVRLEFGDDLSTVEAPEYSPSLVAPSAETVAPLIPPAPSSGSNSTQLATSAHSGSPVMLDMPLSGAPAGPSMAPVTDTPSITVTSAPPVYSP</sequence>
<dbReference type="EMBL" id="JAAAHY010000003">
    <property type="protein sequence ID" value="KAF9968809.1"/>
    <property type="molecule type" value="Genomic_DNA"/>
</dbReference>
<feature type="transmembrane region" description="Helical" evidence="2">
    <location>
        <begin position="12"/>
        <end position="31"/>
    </location>
</feature>
<proteinExistence type="predicted"/>
<evidence type="ECO:0000256" key="1">
    <source>
        <dbReference type="SAM" id="MobiDB-lite"/>
    </source>
</evidence>
<keyword evidence="4" id="KW-1185">Reference proteome</keyword>
<dbReference type="Proteomes" id="UP000738359">
    <property type="component" value="Unassembled WGS sequence"/>
</dbReference>